<dbReference type="RefSeq" id="WP_011451542.1">
    <property type="nucleotide sequence ID" value="NC_007798.1"/>
</dbReference>
<dbReference type="GO" id="GO:0044874">
    <property type="term" value="P:lipoprotein localization to outer membrane"/>
    <property type="evidence" value="ECO:0007669"/>
    <property type="project" value="TreeGrafter"/>
</dbReference>
<accession>Q2GER0</accession>
<keyword evidence="7 8" id="KW-0472">Membrane</keyword>
<dbReference type="STRING" id="222891.NSE_0137"/>
<dbReference type="InterPro" id="IPR011925">
    <property type="entry name" value="LolCE_TM"/>
</dbReference>
<feature type="transmembrane region" description="Helical" evidence="8">
    <location>
        <begin position="373"/>
        <end position="391"/>
    </location>
</feature>
<feature type="domain" description="ABC3 transporter permease C-terminal" evidence="9">
    <location>
        <begin position="269"/>
        <end position="402"/>
    </location>
</feature>
<dbReference type="AlphaFoldDB" id="Q2GER0"/>
<evidence type="ECO:0000256" key="5">
    <source>
        <dbReference type="ARBA" id="ARBA00022692"/>
    </source>
</evidence>
<dbReference type="Proteomes" id="UP000001942">
    <property type="component" value="Chromosome"/>
</dbReference>
<evidence type="ECO:0000256" key="6">
    <source>
        <dbReference type="ARBA" id="ARBA00022989"/>
    </source>
</evidence>
<dbReference type="NCBIfam" id="TIGR02212">
    <property type="entry name" value="lolCE"/>
    <property type="match status" value="1"/>
</dbReference>
<protein>
    <submittedName>
        <fullName evidence="11">Permease</fullName>
    </submittedName>
</protein>
<evidence type="ECO:0000313" key="11">
    <source>
        <dbReference type="EMBL" id="ABD45957.1"/>
    </source>
</evidence>
<keyword evidence="12" id="KW-1185">Reference proteome</keyword>
<comment type="similarity">
    <text evidence="2">Belongs to the ABC-4 integral membrane protein family. LolC/E subfamily.</text>
</comment>
<evidence type="ECO:0000256" key="3">
    <source>
        <dbReference type="ARBA" id="ARBA00022448"/>
    </source>
</evidence>
<evidence type="ECO:0000313" key="12">
    <source>
        <dbReference type="Proteomes" id="UP000001942"/>
    </source>
</evidence>
<feature type="domain" description="MacB-like periplasmic core" evidence="10">
    <location>
        <begin position="25"/>
        <end position="238"/>
    </location>
</feature>
<name>Q2GER0_EHRS3</name>
<dbReference type="Pfam" id="PF02687">
    <property type="entry name" value="FtsX"/>
    <property type="match status" value="1"/>
</dbReference>
<dbReference type="OrthoDB" id="9808461at2"/>
<evidence type="ECO:0000259" key="10">
    <source>
        <dbReference type="Pfam" id="PF12704"/>
    </source>
</evidence>
<dbReference type="PANTHER" id="PTHR30489">
    <property type="entry name" value="LIPOPROTEIN-RELEASING SYSTEM TRANSMEMBRANE PROTEIN LOLE"/>
    <property type="match status" value="1"/>
</dbReference>
<keyword evidence="5 8" id="KW-0812">Transmembrane</keyword>
<keyword evidence="4" id="KW-1003">Cell membrane</keyword>
<dbReference type="KEGG" id="nse:NSE_0137"/>
<feature type="transmembrane region" description="Helical" evidence="8">
    <location>
        <begin position="20"/>
        <end position="42"/>
    </location>
</feature>
<evidence type="ECO:0000259" key="9">
    <source>
        <dbReference type="Pfam" id="PF02687"/>
    </source>
</evidence>
<evidence type="ECO:0000256" key="8">
    <source>
        <dbReference type="SAM" id="Phobius"/>
    </source>
</evidence>
<dbReference type="HOGENOM" id="CLU_000604_8_1_5"/>
<dbReference type="InterPro" id="IPR003838">
    <property type="entry name" value="ABC3_permease_C"/>
</dbReference>
<dbReference type="Pfam" id="PF12704">
    <property type="entry name" value="MacB_PCD"/>
    <property type="match status" value="1"/>
</dbReference>
<reference evidence="11 12" key="1">
    <citation type="journal article" date="2006" name="PLoS Genet.">
        <title>Comparative genomics of emerging human ehrlichiosis agents.</title>
        <authorList>
            <person name="Dunning Hotopp J.C."/>
            <person name="Lin M."/>
            <person name="Madupu R."/>
            <person name="Crabtree J."/>
            <person name="Angiuoli S.V."/>
            <person name="Eisen J.A."/>
            <person name="Seshadri R."/>
            <person name="Ren Q."/>
            <person name="Wu M."/>
            <person name="Utterback T.R."/>
            <person name="Smith S."/>
            <person name="Lewis M."/>
            <person name="Khouri H."/>
            <person name="Zhang C."/>
            <person name="Niu H."/>
            <person name="Lin Q."/>
            <person name="Ohashi N."/>
            <person name="Zhi N."/>
            <person name="Nelson W."/>
            <person name="Brinkac L.M."/>
            <person name="Dodson R.J."/>
            <person name="Rosovitz M.J."/>
            <person name="Sundaram J."/>
            <person name="Daugherty S.C."/>
            <person name="Davidsen T."/>
            <person name="Durkin A.S."/>
            <person name="Gwinn M."/>
            <person name="Haft D.H."/>
            <person name="Selengut J.D."/>
            <person name="Sullivan S.A."/>
            <person name="Zafar N."/>
            <person name="Zhou L."/>
            <person name="Benahmed F."/>
            <person name="Forberger H."/>
            <person name="Halpin R."/>
            <person name="Mulligan S."/>
            <person name="Robinson J."/>
            <person name="White O."/>
            <person name="Rikihisa Y."/>
            <person name="Tettelin H."/>
        </authorList>
    </citation>
    <scope>NUCLEOTIDE SEQUENCE [LARGE SCALE GENOMIC DNA]</scope>
    <source>
        <strain evidence="12">ATCC VR-367 / Miyayama</strain>
    </source>
</reference>
<dbReference type="EMBL" id="CP000237">
    <property type="protein sequence ID" value="ABD45957.1"/>
    <property type="molecule type" value="Genomic_DNA"/>
</dbReference>
<dbReference type="GO" id="GO:0042953">
    <property type="term" value="P:lipoprotein transport"/>
    <property type="evidence" value="ECO:0007669"/>
    <property type="project" value="InterPro"/>
</dbReference>
<dbReference type="InterPro" id="IPR025857">
    <property type="entry name" value="MacB_PCD"/>
</dbReference>
<evidence type="ECO:0000256" key="2">
    <source>
        <dbReference type="ARBA" id="ARBA00005236"/>
    </source>
</evidence>
<evidence type="ECO:0000256" key="4">
    <source>
        <dbReference type="ARBA" id="ARBA00022475"/>
    </source>
</evidence>
<proteinExistence type="inferred from homology"/>
<feature type="transmembrane region" description="Helical" evidence="8">
    <location>
        <begin position="265"/>
        <end position="290"/>
    </location>
</feature>
<gene>
    <name evidence="11" type="ordered locus">NSE_0137</name>
</gene>
<keyword evidence="6 8" id="KW-1133">Transmembrane helix</keyword>
<feature type="transmembrane region" description="Helical" evidence="8">
    <location>
        <begin position="311"/>
        <end position="340"/>
    </location>
</feature>
<evidence type="ECO:0000256" key="7">
    <source>
        <dbReference type="ARBA" id="ARBA00023136"/>
    </source>
</evidence>
<keyword evidence="3" id="KW-0813">Transport</keyword>
<dbReference type="PANTHER" id="PTHR30489:SF0">
    <property type="entry name" value="LIPOPROTEIN-RELEASING SYSTEM TRANSMEMBRANE PROTEIN LOLE"/>
    <property type="match status" value="1"/>
</dbReference>
<evidence type="ECO:0000256" key="1">
    <source>
        <dbReference type="ARBA" id="ARBA00004651"/>
    </source>
</evidence>
<dbReference type="eggNOG" id="COG4591">
    <property type="taxonomic scope" value="Bacteria"/>
</dbReference>
<dbReference type="GO" id="GO:0098797">
    <property type="term" value="C:plasma membrane protein complex"/>
    <property type="evidence" value="ECO:0007669"/>
    <property type="project" value="TreeGrafter"/>
</dbReference>
<sequence length="407" mass="44771">MFVIKLELELAFSYLISKSFRGLVTFLSLIGVAIGVASLIVVTSVMDGFKAELISNIVGMSGHVNIWFQRSTNENEDVMRLRSLATGMPHVAKVVPALEARAIISNELTNVGVLVRGMELNDFERESLVTEKIIQGKVADFEDGIVIGTRMAKELGVNVGDEVRFLSASYTNTILGPIPRMKHLKVAAIFALGLVEYDSTLVYMPFNIASTFFRSEMNTASIYLDDPYFASDVSERIKEKLPNLHVTNWQDVGNPYFRALKVEKAVMSVVLLMIVLVAAFNIVSGLFMLVDEKKQSVAILRTMGMTGASIVRIFIFCGSIIGLVGTGLGVMFGLLIAVNINRLRFFIEWLTGETIFDPSVYFVDKIPVLLDPASVGLIALFTILITFFATIPPAYKASKQSPGSILR</sequence>
<comment type="subcellular location">
    <subcellularLocation>
        <location evidence="1">Cell membrane</location>
        <topology evidence="1">Multi-pass membrane protein</topology>
    </subcellularLocation>
</comment>
<organism evidence="11 12">
    <name type="scientific">Ehrlichia sennetsu (strain ATCC VR-367 / Miyayama)</name>
    <name type="common">Neorickettsia sennetsu</name>
    <dbReference type="NCBI Taxonomy" id="222891"/>
    <lineage>
        <taxon>Bacteria</taxon>
        <taxon>Pseudomonadati</taxon>
        <taxon>Pseudomonadota</taxon>
        <taxon>Alphaproteobacteria</taxon>
        <taxon>Rickettsiales</taxon>
        <taxon>Anaplasmataceae</taxon>
        <taxon>Ehrlichia</taxon>
    </lineage>
</organism>
<dbReference type="InterPro" id="IPR051447">
    <property type="entry name" value="Lipoprotein-release_system"/>
</dbReference>